<dbReference type="InterPro" id="IPR042095">
    <property type="entry name" value="SUMF_sf"/>
</dbReference>
<dbReference type="AlphaFoldDB" id="A0A1H1DG14"/>
<dbReference type="InterPro" id="IPR016187">
    <property type="entry name" value="CTDL_fold"/>
</dbReference>
<dbReference type="STRING" id="995062.SAMN04489718_2062"/>
<name>A0A1H1DG14_9ACTN</name>
<dbReference type="PANTHER" id="PTHR23150:SF19">
    <property type="entry name" value="FORMYLGLYCINE-GENERATING ENZYME"/>
    <property type="match status" value="1"/>
</dbReference>
<feature type="region of interest" description="Disordered" evidence="1">
    <location>
        <begin position="1"/>
        <end position="36"/>
    </location>
</feature>
<protein>
    <submittedName>
        <fullName evidence="3">Formylglycine-generating enzyme, required for sulfatase activity, contains SUMF1/FGE domain</fullName>
    </submittedName>
</protein>
<accession>A0A1H1DG14</accession>
<dbReference type="Gene3D" id="3.90.1580.10">
    <property type="entry name" value="paralog of FGE (formylglycine-generating enzyme)"/>
    <property type="match status" value="1"/>
</dbReference>
<evidence type="ECO:0000259" key="2">
    <source>
        <dbReference type="Pfam" id="PF03781"/>
    </source>
</evidence>
<dbReference type="Pfam" id="PF03781">
    <property type="entry name" value="FGE-sulfatase"/>
    <property type="match status" value="1"/>
</dbReference>
<evidence type="ECO:0000313" key="3">
    <source>
        <dbReference type="EMBL" id="SDQ75394.1"/>
    </source>
</evidence>
<sequence length="319" mass="35085">MSEQEEKPACCAPSAGRAASSSAEEPVVDRGEARSGSTAGLVRLDGGVFRMGEDRDYAYAQDGEGPVREVRLDPYWISPTTVTVADFAAFVDATGYRTDAELWGWSFVFGGLLPDDFPPTRGVAAAPWWRQVEGAYWWCPEGPHSDVVQRSDHPVTHVSFRDAQAYCVWAGLRLPTEAEWEHAARGGLEGCAFPWGDELEPSGEHRMNVWQGEFPGRNECADGWYGTCPVDEFAPNGYGLYNMTGNVWEWCADWFDPEYPAGGVGTDPQGPPVGQRRSARGGSYLCHESHCRRYRVSARQGVTPDSSIGNIGFRCVRDA</sequence>
<dbReference type="InterPro" id="IPR051043">
    <property type="entry name" value="Sulfatase_Mod_Factor_Kinase"/>
</dbReference>
<organism evidence="3 4">
    <name type="scientific">Actinopolyspora saharensis</name>
    <dbReference type="NCBI Taxonomy" id="995062"/>
    <lineage>
        <taxon>Bacteria</taxon>
        <taxon>Bacillati</taxon>
        <taxon>Actinomycetota</taxon>
        <taxon>Actinomycetes</taxon>
        <taxon>Actinopolysporales</taxon>
        <taxon>Actinopolysporaceae</taxon>
        <taxon>Actinopolyspora</taxon>
    </lineage>
</organism>
<keyword evidence="4" id="KW-1185">Reference proteome</keyword>
<evidence type="ECO:0000256" key="1">
    <source>
        <dbReference type="SAM" id="MobiDB-lite"/>
    </source>
</evidence>
<dbReference type="EMBL" id="FNKO01000002">
    <property type="protein sequence ID" value="SDQ75394.1"/>
    <property type="molecule type" value="Genomic_DNA"/>
</dbReference>
<dbReference type="SUPFAM" id="SSF56436">
    <property type="entry name" value="C-type lectin-like"/>
    <property type="match status" value="1"/>
</dbReference>
<proteinExistence type="predicted"/>
<feature type="compositionally biased region" description="Low complexity" evidence="1">
    <location>
        <begin position="9"/>
        <end position="23"/>
    </location>
</feature>
<dbReference type="Proteomes" id="UP000199301">
    <property type="component" value="Unassembled WGS sequence"/>
</dbReference>
<dbReference type="GO" id="GO:0120147">
    <property type="term" value="F:formylglycine-generating oxidase activity"/>
    <property type="evidence" value="ECO:0007669"/>
    <property type="project" value="TreeGrafter"/>
</dbReference>
<feature type="domain" description="Sulfatase-modifying factor enzyme-like" evidence="2">
    <location>
        <begin position="39"/>
        <end position="317"/>
    </location>
</feature>
<evidence type="ECO:0000313" key="4">
    <source>
        <dbReference type="Proteomes" id="UP000199301"/>
    </source>
</evidence>
<dbReference type="RefSeq" id="WP_175455067.1">
    <property type="nucleotide sequence ID" value="NZ_FNKO01000002.1"/>
</dbReference>
<gene>
    <name evidence="3" type="ORF">SAMN04489718_2062</name>
</gene>
<reference evidence="4" key="1">
    <citation type="submission" date="2016-10" db="EMBL/GenBank/DDBJ databases">
        <authorList>
            <person name="Varghese N."/>
            <person name="Submissions S."/>
        </authorList>
    </citation>
    <scope>NUCLEOTIDE SEQUENCE [LARGE SCALE GENOMIC DNA]</scope>
    <source>
        <strain evidence="4">DSM 45459</strain>
    </source>
</reference>
<dbReference type="PANTHER" id="PTHR23150">
    <property type="entry name" value="SULFATASE MODIFYING FACTOR 1, 2"/>
    <property type="match status" value="1"/>
</dbReference>
<dbReference type="InterPro" id="IPR005532">
    <property type="entry name" value="SUMF_dom"/>
</dbReference>